<evidence type="ECO:0000313" key="3">
    <source>
        <dbReference type="Proteomes" id="UP000517252"/>
    </source>
</evidence>
<feature type="signal peptide" evidence="1">
    <location>
        <begin position="1"/>
        <end position="22"/>
    </location>
</feature>
<gene>
    <name evidence="2" type="ORF">TASIC1_0009009700</name>
</gene>
<evidence type="ECO:0000313" key="2">
    <source>
        <dbReference type="EMBL" id="GFP57760.1"/>
    </source>
</evidence>
<protein>
    <submittedName>
        <fullName evidence="2">Uncharacterized protein</fullName>
    </submittedName>
</protein>
<keyword evidence="1" id="KW-0732">Signal</keyword>
<reference evidence="2 3" key="1">
    <citation type="submission" date="2020-07" db="EMBL/GenBank/DDBJ databases">
        <title>Trichoderma asperellum IC-1 whole genome shotgun sequence.</title>
        <authorList>
            <person name="Kanamasa S."/>
            <person name="Takahashi H."/>
        </authorList>
    </citation>
    <scope>NUCLEOTIDE SEQUENCE [LARGE SCALE GENOMIC DNA]</scope>
    <source>
        <strain evidence="2 3">IC-1</strain>
    </source>
</reference>
<name>A0A6V8QZL6_TRIAP</name>
<comment type="caution">
    <text evidence="2">The sequence shown here is derived from an EMBL/GenBank/DDBJ whole genome shotgun (WGS) entry which is preliminary data.</text>
</comment>
<feature type="chain" id="PRO_5028458775" evidence="1">
    <location>
        <begin position="23"/>
        <end position="153"/>
    </location>
</feature>
<dbReference type="EMBL" id="BLZH01000009">
    <property type="protein sequence ID" value="GFP57760.1"/>
    <property type="molecule type" value="Genomic_DNA"/>
</dbReference>
<dbReference type="AlphaFoldDB" id="A0A6V8QZL6"/>
<evidence type="ECO:0000256" key="1">
    <source>
        <dbReference type="SAM" id="SignalP"/>
    </source>
</evidence>
<accession>A0A6V8QZL6</accession>
<proteinExistence type="predicted"/>
<dbReference type="Proteomes" id="UP000517252">
    <property type="component" value="Unassembled WGS sequence"/>
</dbReference>
<sequence>MKAAILSLFVTASAAFQGSSHATNEISADSICGELGAINLDPNELPGHVSLEDVRMCAQHPLGRNRTLDLSDEASVPPAYLEIPVILGRLTAVAKAIVGRLAVQHPGNGAGLQKVAVTANGNNVQVMKTVALIMLSFPAVPFAGHIADAAVKS</sequence>
<organism evidence="2 3">
    <name type="scientific">Trichoderma asperellum</name>
    <name type="common">Filamentous fungus</name>
    <dbReference type="NCBI Taxonomy" id="101201"/>
    <lineage>
        <taxon>Eukaryota</taxon>
        <taxon>Fungi</taxon>
        <taxon>Dikarya</taxon>
        <taxon>Ascomycota</taxon>
        <taxon>Pezizomycotina</taxon>
        <taxon>Sordariomycetes</taxon>
        <taxon>Hypocreomycetidae</taxon>
        <taxon>Hypocreales</taxon>
        <taxon>Hypocreaceae</taxon>
        <taxon>Trichoderma</taxon>
    </lineage>
</organism>
<dbReference type="OrthoDB" id="4897452at2759"/>